<evidence type="ECO:0000313" key="7">
    <source>
        <dbReference type="Proteomes" id="UP001236585"/>
    </source>
</evidence>
<feature type="active site" description="Nucleophile" evidence="4">
    <location>
        <position position="211"/>
    </location>
</feature>
<organism evidence="6 7">
    <name type="scientific">Candidatus Mycobacterium wuenschmannii</name>
    <dbReference type="NCBI Taxonomy" id="3027808"/>
    <lineage>
        <taxon>Bacteria</taxon>
        <taxon>Bacillati</taxon>
        <taxon>Actinomycetota</taxon>
        <taxon>Actinomycetes</taxon>
        <taxon>Mycobacteriales</taxon>
        <taxon>Mycobacteriaceae</taxon>
        <taxon>Mycobacterium</taxon>
    </lineage>
</organism>
<dbReference type="PANTHER" id="PTHR14226">
    <property type="entry name" value="NEUROPATHY TARGET ESTERASE/SWISS CHEESE D.MELANOGASTER"/>
    <property type="match status" value="1"/>
</dbReference>
<dbReference type="InterPro" id="IPR016035">
    <property type="entry name" value="Acyl_Trfase/lysoPLipase"/>
</dbReference>
<dbReference type="EMBL" id="CP126981">
    <property type="protein sequence ID" value="WIM87466.1"/>
    <property type="molecule type" value="Genomic_DNA"/>
</dbReference>
<keyword evidence="1 4" id="KW-0378">Hydrolase</keyword>
<dbReference type="PANTHER" id="PTHR14226:SF78">
    <property type="entry name" value="SLR0060 PROTEIN"/>
    <property type="match status" value="1"/>
</dbReference>
<evidence type="ECO:0000259" key="5">
    <source>
        <dbReference type="PROSITE" id="PS51635"/>
    </source>
</evidence>
<feature type="active site" description="Proton acceptor" evidence="4">
    <location>
        <position position="404"/>
    </location>
</feature>
<dbReference type="InterPro" id="IPR002641">
    <property type="entry name" value="PNPLA_dom"/>
</dbReference>
<proteinExistence type="predicted"/>
<evidence type="ECO:0000256" key="4">
    <source>
        <dbReference type="PROSITE-ProRule" id="PRU01161"/>
    </source>
</evidence>
<name>A0ABY8VVY4_9MYCO</name>
<dbReference type="PROSITE" id="PS51635">
    <property type="entry name" value="PNPLA"/>
    <property type="match status" value="1"/>
</dbReference>
<sequence length="560" mass="61610">MRIPVVDTVLGRLGRRDPGLADIEELEHEAVEPVDADHLLSTEPNLLLQRMENRLIRHHLAEPGVLSDEELRKLRYILNFARLADFEPGAAGPDGSRGRGGVSVGAEVAPWRSRVADALYGPLREETDLVTALQTARDALANLEADQDDQRRVLIERHGNDFSATELDAEVGYKKLVTVLGGGGGAGFVYIGGMQRLLEAGQTPDYMIGASIGSILGSLVSRELPVPIDEYVAWAKTVSYRAILGPERLRRRHGLAGMFALRFDEFAAAMLSREDGQRMCMSDLAIPFDVVVAGVRRQPYTALPSRFRRPALAALQMRSVPFRPIGIGPVVGTRMWQVAAFIDLRVVKPIIIGDDSPARDFDVVDAASFSAAIPGVLHHETNDPRMVPLLDRLFEEEDIAALVDGGTASNVPIELAWKRVRDGRLGTRNACYLAFDCFHPQWDPRNLWLVPITQAVALQMRRNLPYADQLIRFGPTLSPVNLAPSSTSIDRASRWGRNSVDEAIPLTTALLTPTWWEGDSPPVAKPRTLPKSVASPMSAVMAAIQVPTSRLARLRDRYLT</sequence>
<evidence type="ECO:0000256" key="3">
    <source>
        <dbReference type="ARBA" id="ARBA00023098"/>
    </source>
</evidence>
<dbReference type="SUPFAM" id="SSF52151">
    <property type="entry name" value="FabD/lysophospholipase-like"/>
    <property type="match status" value="1"/>
</dbReference>
<accession>A0ABY8VVY4</accession>
<keyword evidence="2 4" id="KW-0442">Lipid degradation</keyword>
<dbReference type="Gene3D" id="3.40.1090.10">
    <property type="entry name" value="Cytosolic phospholipase A2 catalytic domain"/>
    <property type="match status" value="1"/>
</dbReference>
<evidence type="ECO:0000313" key="6">
    <source>
        <dbReference type="EMBL" id="WIM87466.1"/>
    </source>
</evidence>
<keyword evidence="7" id="KW-1185">Reference proteome</keyword>
<feature type="short sequence motif" description="GXSXG" evidence="4">
    <location>
        <begin position="209"/>
        <end position="213"/>
    </location>
</feature>
<keyword evidence="3 4" id="KW-0443">Lipid metabolism</keyword>
<reference evidence="6 7" key="1">
    <citation type="journal article" date="2023" name="Microbiol. Resour. Announc.">
        <title>Complete Genome Sequence of Mycobacterium wuenschmanii, a novel Nontuberculous Mycobacterium Isolated from a captive population of Amazon Milk Frogs.</title>
        <authorList>
            <person name="Hicks J."/>
            <person name="Zeineldin M."/>
            <person name="Ward H."/>
            <person name="Wuenschmann A."/>
            <person name="Camp P."/>
            <person name="Farrell D."/>
            <person name="Lehman K."/>
            <person name="Thacker T."/>
            <person name="Cuthbert E."/>
        </authorList>
    </citation>
    <scope>NUCLEOTIDE SEQUENCE [LARGE SCALE GENOMIC DNA]</scope>
    <source>
        <strain evidence="6 7">Wuenschmanii</strain>
    </source>
</reference>
<feature type="short sequence motif" description="DGA/G" evidence="4">
    <location>
        <begin position="404"/>
        <end position="406"/>
    </location>
</feature>
<feature type="short sequence motif" description="GXGXXG" evidence="4">
    <location>
        <begin position="182"/>
        <end position="187"/>
    </location>
</feature>
<feature type="domain" description="PNPLA" evidence="5">
    <location>
        <begin position="178"/>
        <end position="417"/>
    </location>
</feature>
<dbReference type="RefSeq" id="WP_285187182.1">
    <property type="nucleotide sequence ID" value="NZ_CP126981.1"/>
</dbReference>
<gene>
    <name evidence="6" type="ORF">PT015_21925</name>
</gene>
<evidence type="ECO:0000256" key="1">
    <source>
        <dbReference type="ARBA" id="ARBA00022801"/>
    </source>
</evidence>
<protein>
    <submittedName>
        <fullName evidence="6">Patatin-like phospholipase family protein</fullName>
    </submittedName>
</protein>
<dbReference type="InterPro" id="IPR050301">
    <property type="entry name" value="NTE"/>
</dbReference>
<dbReference type="Pfam" id="PF01734">
    <property type="entry name" value="Patatin"/>
    <property type="match status" value="1"/>
</dbReference>
<dbReference type="Proteomes" id="UP001236585">
    <property type="component" value="Chromosome"/>
</dbReference>
<evidence type="ECO:0000256" key="2">
    <source>
        <dbReference type="ARBA" id="ARBA00022963"/>
    </source>
</evidence>